<keyword evidence="5 7" id="KW-0472">Membrane</keyword>
<comment type="subcellular location">
    <subcellularLocation>
        <location evidence="1 7">Cell outer membrane</location>
        <topology evidence="1 7">Multi-pass membrane protein</topology>
    </subcellularLocation>
</comment>
<evidence type="ECO:0000256" key="1">
    <source>
        <dbReference type="ARBA" id="ARBA00004571"/>
    </source>
</evidence>
<dbReference type="NCBIfam" id="TIGR04057">
    <property type="entry name" value="SusC_RagA_signa"/>
    <property type="match status" value="1"/>
</dbReference>
<dbReference type="InterPro" id="IPR012910">
    <property type="entry name" value="Plug_dom"/>
</dbReference>
<dbReference type="InterPro" id="IPR023997">
    <property type="entry name" value="TonB-dep_OMP_SusC/RagA_CS"/>
</dbReference>
<evidence type="ECO:0000313" key="11">
    <source>
        <dbReference type="Proteomes" id="UP001199816"/>
    </source>
</evidence>
<dbReference type="Gene3D" id="2.170.130.10">
    <property type="entry name" value="TonB-dependent receptor, plug domain"/>
    <property type="match status" value="1"/>
</dbReference>
<dbReference type="Gene3D" id="2.40.170.20">
    <property type="entry name" value="TonB-dependent receptor, beta-barrel domain"/>
    <property type="match status" value="1"/>
</dbReference>
<dbReference type="NCBIfam" id="TIGR04056">
    <property type="entry name" value="OMP_RagA_SusC"/>
    <property type="match status" value="1"/>
</dbReference>
<keyword evidence="4 7" id="KW-0812">Transmembrane</keyword>
<evidence type="ECO:0000313" key="10">
    <source>
        <dbReference type="EMBL" id="MCD2422265.1"/>
    </source>
</evidence>
<keyword evidence="3 7" id="KW-1134">Transmembrane beta strand</keyword>
<dbReference type="SUPFAM" id="SSF49464">
    <property type="entry name" value="Carboxypeptidase regulatory domain-like"/>
    <property type="match status" value="1"/>
</dbReference>
<proteinExistence type="inferred from homology"/>
<dbReference type="RefSeq" id="WP_231003168.1">
    <property type="nucleotide sequence ID" value="NZ_JAJNEC010000004.1"/>
</dbReference>
<sequence length="1006" mass="110925">MKYRSKRPLCRVHCKWYLSTFFFLCTLFNVVSAQNEQTVTGTVTDERGTALTGASISVKGTSIATVAGENGMYRITVGGNGTLVVSSVGYASQEVPVQNRSEINVVLRAAATDLNEVVVVGYGTQLKKDLTGAVSVVKAADVLKRQSTTVAEALQGLTTGIRVRGGGQPGAEALIQIRGAKNLTGTNPLYVIDGLITDANRDFNSFDIQSIQILKDASAAAIYGSRAANGVIIITTKQGKSGPMQIQASARYTVQKMPLYDLMETPEFMKLNYQAYDNAGVSRQKLDSTVNTDWQDVAFRTGSAKDLNMSFSGGGNSGSYYVSGGYFGNKGTVIGTKFDRYNLRVNTQGSKGIFSIGENLAISNANVADMQGNPVVDVYRLLPTIPVYDNTHPGGYGYGDEQKARTFGTNPLAIANIVNSGVDNFRVRGNLWSELKFTSFLKYRLNLGYETSRDHYKYLKKDGFWTLNQSYDPSIANENRASYENKLVENTLAFKEKYGKHDVSAILGQSFQKQTYAQIWGSKRNIVQDASGHYYDVLDQGDGGQLGGYRQEADLISYFGRVEYAYDNRYLINGVLRYDGTSRLGTGHKTGYFPSISAAWRISGEKFFNVSWISDLKLRANYGTLGSSNIGYYDPFPVINTFPTIAMGRDQHIEHLGTQVKLTNPDLRWETLEQQNYGFDVSFLNNKLSLTGDYFIAKTRDVLYGAPILMTTGNDGGNPLVNALSLQNSGLELALTYRGNANAFNYGGTLNFTAVRNKVLKLGYQGNDLFTGLTRTTVGQPLGLWYLLKTDGIFQTQNEVNNYKNSKGQLIQPNAKPGDLRFVDLNDDGQITNSDKMDMGHAWPKFETGLNLFGSYNGFSLTMDWFGSFGAKVINGPRIAMDGFSDNANYRKGIQPWTPENPNTNTPRALYASTLNSRGDIDRWLESGSFARLKLISLSYDLPKEWLTKIGFTNAQLSVSGQNLITITKYTGLDPEFNNANIYERGYDFGAYPNLKMFSVGLNFGF</sequence>
<reference evidence="10 11" key="1">
    <citation type="submission" date="2021-11" db="EMBL/GenBank/DDBJ databases">
        <title>Genomic of Niabella pedocola.</title>
        <authorList>
            <person name="Wu T."/>
        </authorList>
    </citation>
    <scope>NUCLEOTIDE SEQUENCE [LARGE SCALE GENOMIC DNA]</scope>
    <source>
        <strain evidence="10 11">JCM 31011</strain>
    </source>
</reference>
<dbReference type="InterPro" id="IPR037066">
    <property type="entry name" value="Plug_dom_sf"/>
</dbReference>
<keyword evidence="6 7" id="KW-0998">Cell outer membrane</keyword>
<evidence type="ECO:0000256" key="6">
    <source>
        <dbReference type="ARBA" id="ARBA00023237"/>
    </source>
</evidence>
<feature type="signal peptide" evidence="8">
    <location>
        <begin position="1"/>
        <end position="33"/>
    </location>
</feature>
<evidence type="ECO:0000256" key="7">
    <source>
        <dbReference type="PROSITE-ProRule" id="PRU01360"/>
    </source>
</evidence>
<gene>
    <name evidence="10" type="ORF">LQ567_05785</name>
</gene>
<dbReference type="EMBL" id="JAJNEC010000004">
    <property type="protein sequence ID" value="MCD2422265.1"/>
    <property type="molecule type" value="Genomic_DNA"/>
</dbReference>
<keyword evidence="2 7" id="KW-0813">Transport</keyword>
<dbReference type="SUPFAM" id="SSF56935">
    <property type="entry name" value="Porins"/>
    <property type="match status" value="1"/>
</dbReference>
<keyword evidence="8" id="KW-0732">Signal</keyword>
<evidence type="ECO:0000256" key="4">
    <source>
        <dbReference type="ARBA" id="ARBA00022692"/>
    </source>
</evidence>
<protein>
    <submittedName>
        <fullName evidence="10">TonB-dependent receptor</fullName>
    </submittedName>
</protein>
<dbReference type="Pfam" id="PF13715">
    <property type="entry name" value="CarbopepD_reg_2"/>
    <property type="match status" value="1"/>
</dbReference>
<evidence type="ECO:0000256" key="3">
    <source>
        <dbReference type="ARBA" id="ARBA00022452"/>
    </source>
</evidence>
<dbReference type="InterPro" id="IPR039426">
    <property type="entry name" value="TonB-dep_rcpt-like"/>
</dbReference>
<organism evidence="10 11">
    <name type="scientific">Niabella pedocola</name>
    <dbReference type="NCBI Taxonomy" id="1752077"/>
    <lineage>
        <taxon>Bacteria</taxon>
        <taxon>Pseudomonadati</taxon>
        <taxon>Bacteroidota</taxon>
        <taxon>Chitinophagia</taxon>
        <taxon>Chitinophagales</taxon>
        <taxon>Chitinophagaceae</taxon>
        <taxon>Niabella</taxon>
    </lineage>
</organism>
<dbReference type="Gene3D" id="2.60.40.1120">
    <property type="entry name" value="Carboxypeptidase-like, regulatory domain"/>
    <property type="match status" value="1"/>
</dbReference>
<name>A0ABS8PMD8_9BACT</name>
<keyword evidence="11" id="KW-1185">Reference proteome</keyword>
<feature type="domain" description="TonB-dependent receptor plug" evidence="9">
    <location>
        <begin position="127"/>
        <end position="231"/>
    </location>
</feature>
<evidence type="ECO:0000256" key="8">
    <source>
        <dbReference type="SAM" id="SignalP"/>
    </source>
</evidence>
<accession>A0ABS8PMD8</accession>
<comment type="similarity">
    <text evidence="7">Belongs to the TonB-dependent receptor family.</text>
</comment>
<keyword evidence="10" id="KW-0675">Receptor</keyword>
<dbReference type="Pfam" id="PF07715">
    <property type="entry name" value="Plug"/>
    <property type="match status" value="1"/>
</dbReference>
<evidence type="ECO:0000259" key="9">
    <source>
        <dbReference type="Pfam" id="PF07715"/>
    </source>
</evidence>
<feature type="chain" id="PRO_5046820991" evidence="8">
    <location>
        <begin position="34"/>
        <end position="1006"/>
    </location>
</feature>
<dbReference type="InterPro" id="IPR036942">
    <property type="entry name" value="Beta-barrel_TonB_sf"/>
</dbReference>
<dbReference type="PROSITE" id="PS52016">
    <property type="entry name" value="TONB_DEPENDENT_REC_3"/>
    <property type="match status" value="1"/>
</dbReference>
<dbReference type="Proteomes" id="UP001199816">
    <property type="component" value="Unassembled WGS sequence"/>
</dbReference>
<evidence type="ECO:0000256" key="5">
    <source>
        <dbReference type="ARBA" id="ARBA00023136"/>
    </source>
</evidence>
<dbReference type="InterPro" id="IPR008969">
    <property type="entry name" value="CarboxyPept-like_regulatory"/>
</dbReference>
<dbReference type="InterPro" id="IPR023996">
    <property type="entry name" value="TonB-dep_OMP_SusC/RagA"/>
</dbReference>
<evidence type="ECO:0000256" key="2">
    <source>
        <dbReference type="ARBA" id="ARBA00022448"/>
    </source>
</evidence>
<comment type="caution">
    <text evidence="10">The sequence shown here is derived from an EMBL/GenBank/DDBJ whole genome shotgun (WGS) entry which is preliminary data.</text>
</comment>